<dbReference type="EMBL" id="JAKILB010000007">
    <property type="protein sequence ID" value="MCL1139320.1"/>
    <property type="molecule type" value="Genomic_DNA"/>
</dbReference>
<sequence length="1482" mass="161810">MIKYRGVKIALSVLFINLLVQPVLASNWSNVFQEGINVHNKNGKIEFDHGAHLENAPVDGKLPAKSVEDEQGRSCWPQSPYPRIECVASGRAADTPADRIGFEQCKSHSNNDISTDYNNREIDLVSDEYGHIHLNGGSSRKIRFVTNNGVYKIKHLKATSGNLEFAPGQYWIEELEINNGVNVIYPPLGAGTVSLFVKKAYEHKNRSLSQSAEQLLMYHYGDFTLNGATYLRGFVFSEKDIELDGSSSVEGAVSAKNKVELDGNSRVIFKNTAGNLNVTPNCELGPEPNPAVPAQCPAGQDNVQGLTYRTYDTRDWYSDNYSPANDSEFMTLVDDFKKTIYQIGESIEDNLNQKGNGINPHSNLARDQDLYLGIFEGYIEAPVTGEYTFAIDGDDAIELLIDGEVITGFYGTHATCNCTRYQGTVSLEEGAHRIELRFHEAFGYEAFKLYWKTPNTNSFAIVPPQQLLTCPSPQFEFGRAELSNDGIANISFNNSYAEPPVIVVMPTIDGSSPNNDKPSTLRVDNLTKSTAKIKQVNANGNSVLNKKMTRVDYFVMEPGYRFLKKGSALQAGAVSTAWYQGKRLPSAGRGYETVDFEHEFGSKPAMIGQSLTNKNRRFFTTVINNVDSDGDDFDIAIEGSEISGTILHEESLGYVAGIGRGTLNNGGDSVLYEFSTALNHGAGNSTRTLNQQCAFSNNYAQTYDSQPITIATKNQRKGGDGGWVRRCLKDSFNNTVSFVLDEDTALDNERTHLAESIGYFAFEYASEPPPVNHYRISFDSGALSCAAKPVTVQACANDNCSALLPDPAFITLTKNGSNYTSATFNGSTSLDVWHPQGGLVTLGLGNTTPSGEYRCYIDGSLVANSQCQLNFEDSGIYFDIDDSTSCKNSTNFELFAVKKDQNSQQCVPLFANQTKPLAMAFNYITPNASGITNAEKLTVNSLNSPQASVEISGGETEQLQVRFDTNGKALLNVNYPEAGRVELEATLTEEIESPDGSTSETLVLTHSEQFVAKPDGFHFFNPSGNNGCTGASCTKFAMAGDDFALSVKAVCGVDDARPFKDRPALGNFRFTDLSIKPELLAPLKVNGDADDGGLGSIDQSQLSFTKANSAPFTMNNQTYSEVGAISFALDGDVNYLGTTIAEANSSSDIFGRFTPYFLSIEANSPALQAQCNSFTYMDQPFGFQSGMEPTIKVKGMNKVGAETRNYQIGDWWHYHGNQWTNRSYNDTSGATSVNGAALAVQDVSPLSEQVDYYPTDSTNTIQRAYLSGSQLSYPRTESLAVPFNGKFDLELNKDDVTDSDGICYRDPASLASGCIGFTFKDIGESSSTGGAFALRYGRMLLENAYGPSSEELRLTVNTQFVNSGGAWEVNSADECSVFNTTSAAESADIGLNLKPDAGLEDVEGFTQIGGTGKSGTIYLGNSFIYFPAPNVDGEVGLQQHVDKWLQWYWAFDSASGLQDPRATAYFGTYRGHDRIIYWREVN</sequence>
<dbReference type="SUPFAM" id="SSF56988">
    <property type="entry name" value="Anthrax protective antigen"/>
    <property type="match status" value="1"/>
</dbReference>
<evidence type="ECO:0000313" key="3">
    <source>
        <dbReference type="EMBL" id="MCL1139320.1"/>
    </source>
</evidence>
<dbReference type="InterPro" id="IPR011658">
    <property type="entry name" value="PA14_dom"/>
</dbReference>
<dbReference type="Proteomes" id="UP001139293">
    <property type="component" value="Unassembled WGS sequence"/>
</dbReference>
<comment type="caution">
    <text evidence="3">The sequence shown here is derived from an EMBL/GenBank/DDBJ whole genome shotgun (WGS) entry which is preliminary data.</text>
</comment>
<accession>A0A9X1ZG90</accession>
<dbReference type="Pfam" id="PF07691">
    <property type="entry name" value="PA14"/>
    <property type="match status" value="1"/>
</dbReference>
<keyword evidence="1" id="KW-0732">Signal</keyword>
<organism evidence="3 4">
    <name type="scientific">Shewanella pneumatophori</name>
    <dbReference type="NCBI Taxonomy" id="314092"/>
    <lineage>
        <taxon>Bacteria</taxon>
        <taxon>Pseudomonadati</taxon>
        <taxon>Pseudomonadota</taxon>
        <taxon>Gammaproteobacteria</taxon>
        <taxon>Alteromonadales</taxon>
        <taxon>Shewanellaceae</taxon>
        <taxon>Shewanella</taxon>
    </lineage>
</organism>
<dbReference type="InterPro" id="IPR037524">
    <property type="entry name" value="PA14/GLEYA"/>
</dbReference>
<evidence type="ECO:0000259" key="2">
    <source>
        <dbReference type="PROSITE" id="PS51820"/>
    </source>
</evidence>
<reference evidence="3" key="1">
    <citation type="submission" date="2022-01" db="EMBL/GenBank/DDBJ databases">
        <title>Whole genome-based taxonomy of the Shewanellaceae.</title>
        <authorList>
            <person name="Martin-Rodriguez A.J."/>
        </authorList>
    </citation>
    <scope>NUCLEOTIDE SEQUENCE</scope>
    <source>
        <strain evidence="3">KCTC 23973</strain>
    </source>
</reference>
<dbReference type="PROSITE" id="PS51820">
    <property type="entry name" value="PA14"/>
    <property type="match status" value="1"/>
</dbReference>
<name>A0A9X1ZG90_9GAMM</name>
<gene>
    <name evidence="3" type="ORF">L2740_12290</name>
</gene>
<dbReference type="InterPro" id="IPR046524">
    <property type="entry name" value="DUF6701"/>
</dbReference>
<dbReference type="Gene3D" id="3.90.182.10">
    <property type="entry name" value="Toxin - Anthrax Protective Antigen,domain 1"/>
    <property type="match status" value="1"/>
</dbReference>
<keyword evidence="4" id="KW-1185">Reference proteome</keyword>
<dbReference type="RefSeq" id="WP_248950489.1">
    <property type="nucleotide sequence ID" value="NZ_JAKILB010000007.1"/>
</dbReference>
<dbReference type="SMART" id="SM00758">
    <property type="entry name" value="PA14"/>
    <property type="match status" value="1"/>
</dbReference>
<protein>
    <submittedName>
        <fullName evidence="3">PA14 domain-containing protein</fullName>
    </submittedName>
</protein>
<evidence type="ECO:0000313" key="4">
    <source>
        <dbReference type="Proteomes" id="UP001139293"/>
    </source>
</evidence>
<feature type="chain" id="PRO_5040821496" evidence="1">
    <location>
        <begin position="26"/>
        <end position="1482"/>
    </location>
</feature>
<dbReference type="Pfam" id="PF20419">
    <property type="entry name" value="DUF6701"/>
    <property type="match status" value="1"/>
</dbReference>
<feature type="domain" description="PA14" evidence="2">
    <location>
        <begin position="301"/>
        <end position="466"/>
    </location>
</feature>
<evidence type="ECO:0000256" key="1">
    <source>
        <dbReference type="SAM" id="SignalP"/>
    </source>
</evidence>
<proteinExistence type="predicted"/>
<feature type="signal peptide" evidence="1">
    <location>
        <begin position="1"/>
        <end position="25"/>
    </location>
</feature>